<feature type="compositionally biased region" description="Low complexity" evidence="1">
    <location>
        <begin position="928"/>
        <end position="940"/>
    </location>
</feature>
<evidence type="ECO:0000313" key="4">
    <source>
        <dbReference type="Proteomes" id="UP000221165"/>
    </source>
</evidence>
<dbReference type="Proteomes" id="UP000221165">
    <property type="component" value="Unassembled WGS sequence"/>
</dbReference>
<proteinExistence type="predicted"/>
<feature type="compositionally biased region" description="Basic residues" evidence="1">
    <location>
        <begin position="863"/>
        <end position="874"/>
    </location>
</feature>
<dbReference type="GeneID" id="94427882"/>
<feature type="region of interest" description="Disordered" evidence="1">
    <location>
        <begin position="1303"/>
        <end position="1328"/>
    </location>
</feature>
<feature type="compositionally biased region" description="Polar residues" evidence="1">
    <location>
        <begin position="401"/>
        <end position="413"/>
    </location>
</feature>
<evidence type="ECO:0000256" key="1">
    <source>
        <dbReference type="SAM" id="MobiDB-lite"/>
    </source>
</evidence>
<feature type="compositionally biased region" description="Acidic residues" evidence="1">
    <location>
        <begin position="1150"/>
        <end position="1159"/>
    </location>
</feature>
<feature type="region of interest" description="Disordered" evidence="1">
    <location>
        <begin position="350"/>
        <end position="953"/>
    </location>
</feature>
<feature type="compositionally biased region" description="Basic and acidic residues" evidence="1">
    <location>
        <begin position="452"/>
        <end position="482"/>
    </location>
</feature>
<dbReference type="RefSeq" id="XP_067923354.1">
    <property type="nucleotide sequence ID" value="XM_068064671.1"/>
</dbReference>
<feature type="compositionally biased region" description="Basic and acidic residues" evidence="1">
    <location>
        <begin position="1132"/>
        <end position="1149"/>
    </location>
</feature>
<feature type="compositionally biased region" description="Basic and acidic residues" evidence="1">
    <location>
        <begin position="723"/>
        <end position="743"/>
    </location>
</feature>
<dbReference type="EMBL" id="MIGC01002101">
    <property type="protein sequence ID" value="PHJ21674.1"/>
    <property type="molecule type" value="Genomic_DNA"/>
</dbReference>
<feature type="compositionally biased region" description="Basic and acidic residues" evidence="1">
    <location>
        <begin position="817"/>
        <end position="848"/>
    </location>
</feature>
<feature type="region of interest" description="Disordered" evidence="1">
    <location>
        <begin position="1123"/>
        <end position="1170"/>
    </location>
</feature>
<feature type="compositionally biased region" description="Polar residues" evidence="1">
    <location>
        <begin position="639"/>
        <end position="650"/>
    </location>
</feature>
<feature type="non-terminal residue" evidence="3">
    <location>
        <position position="1520"/>
    </location>
</feature>
<feature type="compositionally biased region" description="Low complexity" evidence="1">
    <location>
        <begin position="792"/>
        <end position="801"/>
    </location>
</feature>
<feature type="compositionally biased region" description="Basic and acidic residues" evidence="1">
    <location>
        <begin position="1003"/>
        <end position="1015"/>
    </location>
</feature>
<reference evidence="3 4" key="1">
    <citation type="journal article" date="2017" name="Int. J. Parasitol.">
        <title>The genome of the protozoan parasite Cystoisospora suis and a reverse vaccinology approach to identify vaccine candidates.</title>
        <authorList>
            <person name="Palmieri N."/>
            <person name="Shrestha A."/>
            <person name="Ruttkowski B."/>
            <person name="Beck T."/>
            <person name="Vogl C."/>
            <person name="Tomley F."/>
            <person name="Blake D.P."/>
            <person name="Joachim A."/>
        </authorList>
    </citation>
    <scope>NUCLEOTIDE SEQUENCE [LARGE SCALE GENOMIC DNA]</scope>
    <source>
        <strain evidence="3 4">Wien I</strain>
    </source>
</reference>
<feature type="compositionally biased region" description="Polar residues" evidence="1">
    <location>
        <begin position="692"/>
        <end position="703"/>
    </location>
</feature>
<feature type="region of interest" description="Disordered" evidence="1">
    <location>
        <begin position="1003"/>
        <end position="1032"/>
    </location>
</feature>
<feature type="compositionally biased region" description="Basic and acidic residues" evidence="1">
    <location>
        <begin position="612"/>
        <end position="624"/>
    </location>
</feature>
<feature type="transmembrane region" description="Helical" evidence="2">
    <location>
        <begin position="28"/>
        <end position="48"/>
    </location>
</feature>
<dbReference type="VEuPathDB" id="ToxoDB:CSUI_004480"/>
<accession>A0A2C6L101</accession>
<name>A0A2C6L101_9APIC</name>
<keyword evidence="2 3" id="KW-0812">Transmembrane</keyword>
<comment type="caution">
    <text evidence="3">The sequence shown here is derived from an EMBL/GenBank/DDBJ whole genome shotgun (WGS) entry which is preliminary data.</text>
</comment>
<feature type="compositionally biased region" description="Basic and acidic residues" evidence="1">
    <location>
        <begin position="1259"/>
        <end position="1286"/>
    </location>
</feature>
<feature type="compositionally biased region" description="Low complexity" evidence="1">
    <location>
        <begin position="678"/>
        <end position="691"/>
    </location>
</feature>
<sequence length="1520" mass="171296">MRGKPDALVLSHRGLSVSSRKSMLSYTLYRKSFGLSLLYLLFCLFFFVKKDEDFSLIFSREHEKSNISFVHAVTWSHSSYGASSGRGGGRIRRETPSSCSPHLLLTSRSRRQNLVASLSPSCSSSSSSFSSPIDLSISPSNLFLSSLSPVNPSSPLSSSSRGALRTNDLSNRCFSFISPSCSPLTTSLSSCSSARLLPVSSPHALSTSLCSSSGFSPLIERKNDDEFPSCLYSQLPSSSLSSFIQEPDRFFPLKTLGNFFSSPLFLSPYISRLSRRREASCFASLSSPRDHRIQTPSSDFLDLSLVSSPTAFFYYSSSSSFSSPSSSVSPLLLLFQGATRPSPLHSRQLLQATREVQHPTDSLTESKEEREELESAGQIGDDTGGAGEGHFVHAEDMPSHSFPSDSTNSSYTNEAEYYEPSSEGGGEREKSFFSPGEDEEIDNEGEGMAWIDTHHPHDDRERRDSAVELSLEKSGGDRREKATPSPSSYHLNGREEGYRHLSTPGTSRGSTRQRRRYPALSSVSSSSFPNDYGTMPAGEGRDEEEDDRSTSSSSRRVSPVYGDYEGDTPPFSNTRGLRREGERRMRSSPSSFAGVEGGGRTRRSFSSFQGNEEEREREKIRRQEGLIPSGETTGEDKGYSSSTASISGVQTPRRLQGGRRRFNRRGTWEGSFRERRSLTSSSSRFSSISSSQTEHTTSPSPNQEGEGDEEAYRSSSSSTRPISDNETRETDYFYPLDERRDGANEAFPALRSRGDINLQGNWRGGERPYRGRRSFSPTLREDSISSNLPMPRSSSSTSSGKEGTRSEGGIVAYAGEDTNKNLWRDPRIERGEREQDGDLGYERRRPQLEEGLQGRQEEEGQGRRARSISLKRHNFGSPSSLYDGEEHKESRHSSTSFLPRENKTVGEGQKDDERKDASEEGQGERRGSPSSRLSSSFFPSYENDEASSREGGRREFFENRREEYSRRRGTRWLWSRGTRDQQWHEAPSAGADRRREGYRYAEEDLESDRQRDPSKHHVVMPPPEGYPTNQIPRENSLQVEGGEDDRNMLFSQRQRGIRNPLSRRGILYRPPFPRIRGRRPLFPYSRRRFSRGIRGRDAYYLSHPPRPYMTHFYRGDRRAYRNPFFSPSSLGQRRETAPDALGREGRGGDELDEFGDTVDGETRRESGRDRGIEMIRRRGLWRRREEDTEEIPSMPSLPVLLRSLDVGLLLCGGRGRRSSCHSSPDRKENVTDLATDISTLPPPPSPDGTESLTIATSDGDLHGRREENEHERREEEKRNEGNHEKPLSQISSLLDQSSHIHLVGQEEQEDKPSMTGRRRGEEEVAQHTTSLLERAMEEELPLSLEDESIGDLIDDRMRRKLLLLPPIDPHSTVDTPDVQAMRDFTSSLLHVPSPDKKDQAGQDREEEEEKGQATREEEQEAHRHHRTSSGLSENARTLGAPHPGEEQRSSKWYSFKKVYQEALEKFTGHGGDTEQREGVEMNEKIEQVYAYAAFIRRALASRQRRKVTLDAALQRHQIPF</sequence>
<protein>
    <submittedName>
        <fullName evidence="3">Transmembrane protein</fullName>
    </submittedName>
</protein>
<organism evidence="3 4">
    <name type="scientific">Cystoisospora suis</name>
    <dbReference type="NCBI Taxonomy" id="483139"/>
    <lineage>
        <taxon>Eukaryota</taxon>
        <taxon>Sar</taxon>
        <taxon>Alveolata</taxon>
        <taxon>Apicomplexa</taxon>
        <taxon>Conoidasida</taxon>
        <taxon>Coccidia</taxon>
        <taxon>Eucoccidiorida</taxon>
        <taxon>Eimeriorina</taxon>
        <taxon>Sarcocystidae</taxon>
        <taxon>Cystoisospora</taxon>
    </lineage>
</organism>
<evidence type="ECO:0000256" key="2">
    <source>
        <dbReference type="SAM" id="Phobius"/>
    </source>
</evidence>
<feature type="compositionally biased region" description="Basic and acidic residues" evidence="1">
    <location>
        <begin position="1160"/>
        <end position="1170"/>
    </location>
</feature>
<gene>
    <name evidence="3" type="ORF">CSUI_004480</name>
</gene>
<feature type="region of interest" description="Disordered" evidence="1">
    <location>
        <begin position="1234"/>
        <end position="1289"/>
    </location>
</feature>
<dbReference type="OrthoDB" id="10431333at2759"/>
<keyword evidence="4" id="KW-1185">Reference proteome</keyword>
<keyword evidence="2" id="KW-0472">Membrane</keyword>
<evidence type="ECO:0000313" key="3">
    <source>
        <dbReference type="EMBL" id="PHJ21674.1"/>
    </source>
</evidence>
<keyword evidence="2" id="KW-1133">Transmembrane helix</keyword>
<feature type="compositionally biased region" description="Acidic residues" evidence="1">
    <location>
        <begin position="436"/>
        <end position="445"/>
    </location>
</feature>
<feature type="compositionally biased region" description="Basic and acidic residues" evidence="1">
    <location>
        <begin position="900"/>
        <end position="927"/>
    </location>
</feature>
<feature type="region of interest" description="Disordered" evidence="1">
    <location>
        <begin position="1386"/>
        <end position="1449"/>
    </location>
</feature>
<feature type="compositionally biased region" description="Basic and acidic residues" evidence="1">
    <location>
        <begin position="1393"/>
        <end position="1403"/>
    </location>
</feature>